<gene>
    <name evidence="2" type="ORF">I1A42_21240</name>
</gene>
<dbReference type="InterPro" id="IPR032811">
    <property type="entry name" value="Put_conjugal_transfer"/>
</dbReference>
<dbReference type="Pfam" id="PF13729">
    <property type="entry name" value="TraF_2"/>
    <property type="match status" value="1"/>
</dbReference>
<dbReference type="Gene3D" id="2.40.160.60">
    <property type="entry name" value="Outer membrane protein transport protein (OMPP1/FadL/TodX)"/>
    <property type="match status" value="1"/>
</dbReference>
<feature type="signal peptide" evidence="1">
    <location>
        <begin position="1"/>
        <end position="23"/>
    </location>
</feature>
<evidence type="ECO:0000313" key="2">
    <source>
        <dbReference type="EMBL" id="MBF9003007.1"/>
    </source>
</evidence>
<evidence type="ECO:0000256" key="1">
    <source>
        <dbReference type="SAM" id="SignalP"/>
    </source>
</evidence>
<sequence length="382" mass="40919">MKTSLKLAVITATTLASVPTVYSATWVADARGNAMGNTGVTTADYLLAPFYNPALTAVYKDVDDVGILLPGISVAARDTDESLSTIDDIQDAIDDFDESATQSNINDLNGYLDDLDGNSPLTVDANLGAAIALPMESLSLNLFARGYAEIIATPDVAAKTGTDAASTRTRYENSEVNLIAFGYTEVGIALAKKLAIAGQTVAVGISPKIQQIRTYKETVTVEDFDLSDYDESEKKKSTLNLDLGAVWLIENYRAGIAVKDLFAQKIKTFDGENTYHLNTQVTVSGAYVTPFFTAAVDMDLTKQKRYESSGDDTQFLRLGIEGDAWGWAQLRAGYEIDMKNNIDDSFTAGIGISPGDVVSIDVAGTYAGENQMGVSANLAFTF</sequence>
<proteinExistence type="predicted"/>
<dbReference type="RefSeq" id="WP_196124882.1">
    <property type="nucleotide sequence ID" value="NZ_JADPMR010000004.1"/>
</dbReference>
<comment type="caution">
    <text evidence="2">The sequence shown here is derived from an EMBL/GenBank/DDBJ whole genome shotgun (WGS) entry which is preliminary data.</text>
</comment>
<feature type="chain" id="PRO_5047328720" evidence="1">
    <location>
        <begin position="24"/>
        <end position="382"/>
    </location>
</feature>
<protein>
    <submittedName>
        <fullName evidence="2">Conjugal transfer protein TraF</fullName>
    </submittedName>
</protein>
<organism evidence="2 3">
    <name type="scientific">Vibrio nitrifigilis</name>
    <dbReference type="NCBI Taxonomy" id="2789781"/>
    <lineage>
        <taxon>Bacteria</taxon>
        <taxon>Pseudomonadati</taxon>
        <taxon>Pseudomonadota</taxon>
        <taxon>Gammaproteobacteria</taxon>
        <taxon>Vibrionales</taxon>
        <taxon>Vibrionaceae</taxon>
        <taxon>Vibrio</taxon>
    </lineage>
</organism>
<dbReference type="EMBL" id="JADPMR010000004">
    <property type="protein sequence ID" value="MBF9003007.1"/>
    <property type="molecule type" value="Genomic_DNA"/>
</dbReference>
<dbReference type="Proteomes" id="UP000597206">
    <property type="component" value="Unassembled WGS sequence"/>
</dbReference>
<name>A0ABS0GKP2_9VIBR</name>
<reference evidence="2 3" key="1">
    <citation type="submission" date="2020-11" db="EMBL/GenBank/DDBJ databases">
        <title>Vibrio nitrifigilis sp. nov., a marine nitrogen-fixing bacterium isolated from the lagoon sediment of an islet inside an atoll.</title>
        <authorList>
            <person name="Wang L.-T."/>
            <person name="Shieh W.Y."/>
        </authorList>
    </citation>
    <scope>NUCLEOTIDE SEQUENCE [LARGE SCALE GENOMIC DNA]</scope>
    <source>
        <strain evidence="2 3">NFV-1</strain>
    </source>
</reference>
<keyword evidence="3" id="KW-1185">Reference proteome</keyword>
<accession>A0ABS0GKP2</accession>
<keyword evidence="1" id="KW-0732">Signal</keyword>
<evidence type="ECO:0000313" key="3">
    <source>
        <dbReference type="Proteomes" id="UP000597206"/>
    </source>
</evidence>